<evidence type="ECO:0000313" key="2">
    <source>
        <dbReference type="Proteomes" id="UP000245207"/>
    </source>
</evidence>
<dbReference type="Proteomes" id="UP000245207">
    <property type="component" value="Unassembled WGS sequence"/>
</dbReference>
<dbReference type="EMBL" id="PKPP01001563">
    <property type="protein sequence ID" value="PWA81669.1"/>
    <property type="molecule type" value="Genomic_DNA"/>
</dbReference>
<organism evidence="1 2">
    <name type="scientific">Artemisia annua</name>
    <name type="common">Sweet wormwood</name>
    <dbReference type="NCBI Taxonomy" id="35608"/>
    <lineage>
        <taxon>Eukaryota</taxon>
        <taxon>Viridiplantae</taxon>
        <taxon>Streptophyta</taxon>
        <taxon>Embryophyta</taxon>
        <taxon>Tracheophyta</taxon>
        <taxon>Spermatophyta</taxon>
        <taxon>Magnoliopsida</taxon>
        <taxon>eudicotyledons</taxon>
        <taxon>Gunneridae</taxon>
        <taxon>Pentapetalae</taxon>
        <taxon>asterids</taxon>
        <taxon>campanulids</taxon>
        <taxon>Asterales</taxon>
        <taxon>Asteraceae</taxon>
        <taxon>Asteroideae</taxon>
        <taxon>Anthemideae</taxon>
        <taxon>Artemisiinae</taxon>
        <taxon>Artemisia</taxon>
    </lineage>
</organism>
<comment type="caution">
    <text evidence="1">The sequence shown here is derived from an EMBL/GenBank/DDBJ whole genome shotgun (WGS) entry which is preliminary data.</text>
</comment>
<dbReference type="STRING" id="35608.A0A2U1P7F8"/>
<evidence type="ECO:0000313" key="1">
    <source>
        <dbReference type="EMBL" id="PWA81669.1"/>
    </source>
</evidence>
<name>A0A2U1P7F8_ARTAN</name>
<keyword evidence="2" id="KW-1185">Reference proteome</keyword>
<dbReference type="GO" id="GO:0016301">
    <property type="term" value="F:kinase activity"/>
    <property type="evidence" value="ECO:0007669"/>
    <property type="project" value="UniProtKB-KW"/>
</dbReference>
<proteinExistence type="predicted"/>
<dbReference type="AlphaFoldDB" id="A0A2U1P7F8"/>
<protein>
    <submittedName>
        <fullName evidence="1">Protein kinase, catalytic domain-containing protein</fullName>
    </submittedName>
</protein>
<reference evidence="1 2" key="1">
    <citation type="journal article" date="2018" name="Mol. Plant">
        <title>The genome of Artemisia annua provides insight into the evolution of Asteraceae family and artemisinin biosynthesis.</title>
        <authorList>
            <person name="Shen Q."/>
            <person name="Zhang L."/>
            <person name="Liao Z."/>
            <person name="Wang S."/>
            <person name="Yan T."/>
            <person name="Shi P."/>
            <person name="Liu M."/>
            <person name="Fu X."/>
            <person name="Pan Q."/>
            <person name="Wang Y."/>
            <person name="Lv Z."/>
            <person name="Lu X."/>
            <person name="Zhang F."/>
            <person name="Jiang W."/>
            <person name="Ma Y."/>
            <person name="Chen M."/>
            <person name="Hao X."/>
            <person name="Li L."/>
            <person name="Tang Y."/>
            <person name="Lv G."/>
            <person name="Zhou Y."/>
            <person name="Sun X."/>
            <person name="Brodelius P.E."/>
            <person name="Rose J.K.C."/>
            <person name="Tang K."/>
        </authorList>
    </citation>
    <scope>NUCLEOTIDE SEQUENCE [LARGE SCALE GENOMIC DNA]</scope>
    <source>
        <strain evidence="2">cv. Huhao1</strain>
        <tissue evidence="1">Leaf</tissue>
    </source>
</reference>
<keyword evidence="1" id="KW-0418">Kinase</keyword>
<sequence length="60" mass="6650">MKYGGGDVLLRVSLRERRRSKPNPRLSNLPKNIHGEQVVVGWPAWPSAIACEAIIVTPSK</sequence>
<accession>A0A2U1P7F8</accession>
<gene>
    <name evidence="1" type="ORF">CTI12_AA184260</name>
</gene>
<dbReference type="OrthoDB" id="693357at2759"/>
<keyword evidence="1" id="KW-0808">Transferase</keyword>